<sequence length="170" mass="19232">MILTGSEIYKEVMKGNIYLEPFSRDQLNPNTYNYRLGETLKKFTYFDGEKSIFSTIKIPNNGYLLSSGQMYLGQTMEIIGSKKYTTSLIGKSSLGRLGLFLQLSANLGHTGIKHQWTLELYAALPIIIYPKMIIGQVSFWTNYGDVSPYSGEYGKFSIPQESILFNHNAL</sequence>
<evidence type="ECO:0000313" key="2">
    <source>
        <dbReference type="EMBL" id="KKQ85346.1"/>
    </source>
</evidence>
<evidence type="ECO:0008006" key="4">
    <source>
        <dbReference type="Google" id="ProtNLM"/>
    </source>
</evidence>
<dbReference type="STRING" id="1618570.UT08_C0007G0019"/>
<dbReference type="GO" id="GO:0015949">
    <property type="term" value="P:nucleobase-containing small molecule interconversion"/>
    <property type="evidence" value="ECO:0007669"/>
    <property type="project" value="TreeGrafter"/>
</dbReference>
<dbReference type="Proteomes" id="UP000034081">
    <property type="component" value="Unassembled WGS sequence"/>
</dbReference>
<dbReference type="PANTHER" id="PTHR42680">
    <property type="entry name" value="DCTP DEAMINASE"/>
    <property type="match status" value="1"/>
</dbReference>
<dbReference type="AlphaFoldDB" id="A0A0G0P7P8"/>
<dbReference type="GO" id="GO:0008829">
    <property type="term" value="F:dCTP deaminase activity"/>
    <property type="evidence" value="ECO:0007669"/>
    <property type="project" value="InterPro"/>
</dbReference>
<dbReference type="GO" id="GO:0006229">
    <property type="term" value="P:dUTP biosynthetic process"/>
    <property type="evidence" value="ECO:0007669"/>
    <property type="project" value="InterPro"/>
</dbReference>
<dbReference type="EMBL" id="LBVL01000007">
    <property type="protein sequence ID" value="KKQ85346.1"/>
    <property type="molecule type" value="Genomic_DNA"/>
</dbReference>
<dbReference type="InterPro" id="IPR036157">
    <property type="entry name" value="dUTPase-like_sf"/>
</dbReference>
<accession>A0A0G0P7P8</accession>
<evidence type="ECO:0000313" key="3">
    <source>
        <dbReference type="Proteomes" id="UP000034081"/>
    </source>
</evidence>
<gene>
    <name evidence="2" type="ORF">UT08_C0007G0019</name>
</gene>
<reference evidence="2 3" key="1">
    <citation type="journal article" date="2015" name="Nature">
        <title>rRNA introns, odd ribosomes, and small enigmatic genomes across a large radiation of phyla.</title>
        <authorList>
            <person name="Brown C.T."/>
            <person name="Hug L.A."/>
            <person name="Thomas B.C."/>
            <person name="Sharon I."/>
            <person name="Castelle C.J."/>
            <person name="Singh A."/>
            <person name="Wilkins M.J."/>
            <person name="Williams K.H."/>
            <person name="Banfield J.F."/>
        </authorList>
    </citation>
    <scope>NUCLEOTIDE SEQUENCE [LARGE SCALE GENOMIC DNA]</scope>
</reference>
<organism evidence="2 3">
    <name type="scientific">Candidatus Woesebacteria bacterium GW2011_GWB1_38_8</name>
    <dbReference type="NCBI Taxonomy" id="1618570"/>
    <lineage>
        <taxon>Bacteria</taxon>
        <taxon>Candidatus Woeseibacteriota</taxon>
    </lineage>
</organism>
<evidence type="ECO:0000256" key="1">
    <source>
        <dbReference type="ARBA" id="ARBA00023080"/>
    </source>
</evidence>
<comment type="caution">
    <text evidence="2">The sequence shown here is derived from an EMBL/GenBank/DDBJ whole genome shotgun (WGS) entry which is preliminary data.</text>
</comment>
<proteinExistence type="predicted"/>
<name>A0A0G0P7P8_9BACT</name>
<dbReference type="Pfam" id="PF22769">
    <property type="entry name" value="DCD"/>
    <property type="match status" value="1"/>
</dbReference>
<protein>
    <recommendedName>
        <fullName evidence="4">Deoxycytidine deaminase</fullName>
    </recommendedName>
</protein>
<keyword evidence="1" id="KW-0546">Nucleotide metabolism</keyword>
<dbReference type="PANTHER" id="PTHR42680:SF3">
    <property type="entry name" value="DCTP DEAMINASE"/>
    <property type="match status" value="1"/>
</dbReference>
<dbReference type="SUPFAM" id="SSF51283">
    <property type="entry name" value="dUTPase-like"/>
    <property type="match status" value="1"/>
</dbReference>
<dbReference type="Gene3D" id="2.70.40.10">
    <property type="match status" value="1"/>
</dbReference>
<dbReference type="InterPro" id="IPR011962">
    <property type="entry name" value="dCTP_deaminase"/>
</dbReference>